<dbReference type="InterPro" id="IPR011008">
    <property type="entry name" value="Dimeric_a/b-barrel"/>
</dbReference>
<proteinExistence type="predicted"/>
<sequence length="111" mass="13041">MHYLGFKIKIPDVDKAVFTVPYGDLLAGHRASLHAHGLQDYRLFLDEETNTLFCIMRVNKRVSFNEQLKSQLIQQWYKSILPTDKSKEMEDVQWSPLKDVFHLNDNISKVF</sequence>
<dbReference type="EC" id="5.1.3.32" evidence="1"/>
<dbReference type="Gene3D" id="3.30.70.100">
    <property type="match status" value="1"/>
</dbReference>
<dbReference type="Proteomes" id="UP000305848">
    <property type="component" value="Unassembled WGS sequence"/>
</dbReference>
<dbReference type="AlphaFoldDB" id="A0A4U3L970"/>
<dbReference type="RefSeq" id="WP_137260078.1">
    <property type="nucleotide sequence ID" value="NZ_SZQL01000001.1"/>
</dbReference>
<gene>
    <name evidence="1" type="ORF">FC093_02130</name>
</gene>
<keyword evidence="1" id="KW-0413">Isomerase</keyword>
<dbReference type="Pfam" id="PF05336">
    <property type="entry name" value="rhaM"/>
    <property type="match status" value="1"/>
</dbReference>
<protein>
    <submittedName>
        <fullName evidence="1">L-rhamnose mutarotase</fullName>
        <ecNumber evidence="1">5.1.3.32</ecNumber>
    </submittedName>
</protein>
<accession>A0A4U3L970</accession>
<evidence type="ECO:0000313" key="2">
    <source>
        <dbReference type="Proteomes" id="UP000305848"/>
    </source>
</evidence>
<keyword evidence="2" id="KW-1185">Reference proteome</keyword>
<organism evidence="1 2">
    <name type="scientific">Ilyomonas limi</name>
    <dbReference type="NCBI Taxonomy" id="2575867"/>
    <lineage>
        <taxon>Bacteria</taxon>
        <taxon>Pseudomonadati</taxon>
        <taxon>Bacteroidota</taxon>
        <taxon>Chitinophagia</taxon>
        <taxon>Chitinophagales</taxon>
        <taxon>Chitinophagaceae</taxon>
        <taxon>Ilyomonas</taxon>
    </lineage>
</organism>
<evidence type="ECO:0000313" key="1">
    <source>
        <dbReference type="EMBL" id="TKK71838.1"/>
    </source>
</evidence>
<dbReference type="GO" id="GO:0062192">
    <property type="term" value="F:L-rhamnose mutarotase activity"/>
    <property type="evidence" value="ECO:0007669"/>
    <property type="project" value="UniProtKB-EC"/>
</dbReference>
<comment type="caution">
    <text evidence="1">The sequence shown here is derived from an EMBL/GenBank/DDBJ whole genome shotgun (WGS) entry which is preliminary data.</text>
</comment>
<dbReference type="EMBL" id="SZQL01000001">
    <property type="protein sequence ID" value="TKK71838.1"/>
    <property type="molecule type" value="Genomic_DNA"/>
</dbReference>
<reference evidence="1 2" key="1">
    <citation type="submission" date="2019-05" db="EMBL/GenBank/DDBJ databases">
        <title>Panacibacter sp. strain 17mud1-8 Genome sequencing and assembly.</title>
        <authorList>
            <person name="Chhetri G."/>
        </authorList>
    </citation>
    <scope>NUCLEOTIDE SEQUENCE [LARGE SCALE GENOMIC DNA]</scope>
    <source>
        <strain evidence="1 2">17mud1-8</strain>
    </source>
</reference>
<dbReference type="OrthoDB" id="9799608at2"/>
<dbReference type="SUPFAM" id="SSF54909">
    <property type="entry name" value="Dimeric alpha+beta barrel"/>
    <property type="match status" value="1"/>
</dbReference>
<dbReference type="InterPro" id="IPR008000">
    <property type="entry name" value="Rham/fucose_mutarotase"/>
</dbReference>
<name>A0A4U3L970_9BACT</name>